<keyword evidence="4" id="KW-0539">Nucleus</keyword>
<comment type="subcellular location">
    <subcellularLocation>
        <location evidence="1">Nucleus</location>
    </subcellularLocation>
</comment>
<dbReference type="InterPro" id="IPR047091">
    <property type="entry name" value="EIN3-like_DNA-bd"/>
</dbReference>
<protein>
    <recommendedName>
        <fullName evidence="6">Ethylene insensitive 3-like DNA-binding domain-containing protein</fullName>
    </recommendedName>
</protein>
<dbReference type="GO" id="GO:0003677">
    <property type="term" value="F:DNA binding"/>
    <property type="evidence" value="ECO:0007669"/>
    <property type="project" value="TreeGrafter"/>
</dbReference>
<dbReference type="EMBL" id="JADGMS010000001">
    <property type="protein sequence ID" value="KAF9688669.1"/>
    <property type="molecule type" value="Genomic_DNA"/>
</dbReference>
<reference evidence="7 8" key="1">
    <citation type="submission" date="2020-10" db="EMBL/GenBank/DDBJ databases">
        <title>Plant Genome Project.</title>
        <authorList>
            <person name="Zhang R.-G."/>
        </authorList>
    </citation>
    <scope>NUCLEOTIDE SEQUENCE [LARGE SCALE GENOMIC DNA]</scope>
    <source>
        <strain evidence="7">FAFU-HL-1</strain>
        <tissue evidence="7">Leaf</tissue>
    </source>
</reference>
<dbReference type="InterPro" id="IPR006957">
    <property type="entry name" value="EIN3"/>
</dbReference>
<dbReference type="PANTHER" id="PTHR33305">
    <property type="entry name" value="ETHYLENE INSENSITIVE 3-LIKE 2 PROTEIN"/>
    <property type="match status" value="1"/>
</dbReference>
<evidence type="ECO:0000256" key="3">
    <source>
        <dbReference type="ARBA" id="ARBA00022745"/>
    </source>
</evidence>
<dbReference type="PANTHER" id="PTHR33305:SF30">
    <property type="entry name" value="ETHYLENE INSENSITIVE 3-LIKE 3 PROTEIN"/>
    <property type="match status" value="1"/>
</dbReference>
<comment type="caution">
    <text evidence="7">The sequence shown here is derived from an EMBL/GenBank/DDBJ whole genome shotgun (WGS) entry which is preliminary data.</text>
</comment>
<dbReference type="Pfam" id="PF04873">
    <property type="entry name" value="EIN3_DNA-bd"/>
    <property type="match status" value="2"/>
</dbReference>
<sequence>MIQGQPKSSKLQQTVFDLGKELPSVRGVAFTAVIVCAIHGSTAFLNEDNYIGVHVVTGRLVSPSFDLWMISGHIIFSFSPFAIQRTTQVTSHRRCLDNEVDDIRCENIAEKDVGDEEIGAEDLERRIMERQKLALMEVCKARGFVYGIIPEKGKPASALQPPQRKHPLEKKVPPPWWPTGNEDWWLKPGLAQAQSPPFKKTRDLKMWKVRELTAVVKHMAPDLAKIRRHVHQSKCLQDKMTAKESAIWPGLLSGHGQIKNPAISCDSDYDVYGKRNQQMDVEPLNSQNHVQDTELGERQHGREKALVRSSDADHETNLDNLTTIALRPLKNDHNGASNLSTSDSSYTSAIPFALFNSSHRIYADDGPVSFPSLQNPELHHKNIRSTFDDPSLDCGTNHDGGHGQIKNPAISCDSDYDVYDKRNQQMDVEPLNSQNHVQDTELGERQHGREKALVRSSDAGEQLTLPLDDHETNLDNLTTIALRPLKNDHNGASNLSTSDSSYTSAIPFALFNSSHRIYADDGPVSFPSLQNPELHHKNIRSTFDDPSLDCGTNHDGQYSQMRMDIRRENDWRTVASSC</sequence>
<dbReference type="AlphaFoldDB" id="A0A835N9Q6"/>
<dbReference type="SUPFAM" id="SSF116768">
    <property type="entry name" value="DNA-binding domain of EIN3-like"/>
    <property type="match status" value="1"/>
</dbReference>
<evidence type="ECO:0000256" key="5">
    <source>
        <dbReference type="SAM" id="MobiDB-lite"/>
    </source>
</evidence>
<feature type="region of interest" description="Disordered" evidence="5">
    <location>
        <begin position="293"/>
        <end position="314"/>
    </location>
</feature>
<feature type="domain" description="Ethylene insensitive 3-like DNA-binding" evidence="6">
    <location>
        <begin position="160"/>
        <end position="252"/>
    </location>
</feature>
<dbReference type="OrthoDB" id="2017676at2759"/>
<dbReference type="InterPro" id="IPR023278">
    <property type="entry name" value="Ethylene_insens-like_DNA-bd"/>
</dbReference>
<dbReference type="Gene3D" id="1.10.3180.10">
    <property type="entry name" value="DNA-binding domain of EIN3-like"/>
    <property type="match status" value="1"/>
</dbReference>
<keyword evidence="3" id="KW-0936">Ethylene signaling pathway</keyword>
<organism evidence="7 8">
    <name type="scientific">Salix dunnii</name>
    <dbReference type="NCBI Taxonomy" id="1413687"/>
    <lineage>
        <taxon>Eukaryota</taxon>
        <taxon>Viridiplantae</taxon>
        <taxon>Streptophyta</taxon>
        <taxon>Embryophyta</taxon>
        <taxon>Tracheophyta</taxon>
        <taxon>Spermatophyta</taxon>
        <taxon>Magnoliopsida</taxon>
        <taxon>eudicotyledons</taxon>
        <taxon>Gunneridae</taxon>
        <taxon>Pentapetalae</taxon>
        <taxon>rosids</taxon>
        <taxon>fabids</taxon>
        <taxon>Malpighiales</taxon>
        <taxon>Salicaceae</taxon>
        <taxon>Saliceae</taxon>
        <taxon>Salix</taxon>
    </lineage>
</organism>
<dbReference type="GO" id="GO:0005634">
    <property type="term" value="C:nucleus"/>
    <property type="evidence" value="ECO:0007669"/>
    <property type="project" value="UniProtKB-SubCell"/>
</dbReference>
<comment type="similarity">
    <text evidence="2">Belongs to the EIN3 family.</text>
</comment>
<dbReference type="Proteomes" id="UP000657918">
    <property type="component" value="Unassembled WGS sequence"/>
</dbReference>
<evidence type="ECO:0000313" key="7">
    <source>
        <dbReference type="EMBL" id="KAF9688669.1"/>
    </source>
</evidence>
<accession>A0A835N9Q6</accession>
<evidence type="ECO:0000256" key="2">
    <source>
        <dbReference type="ARBA" id="ARBA00009416"/>
    </source>
</evidence>
<proteinExistence type="inferred from homology"/>
<evidence type="ECO:0000256" key="4">
    <source>
        <dbReference type="ARBA" id="ARBA00023242"/>
    </source>
</evidence>
<dbReference type="GO" id="GO:0009873">
    <property type="term" value="P:ethylene-activated signaling pathway"/>
    <property type="evidence" value="ECO:0007669"/>
    <property type="project" value="UniProtKB-KW"/>
</dbReference>
<dbReference type="GO" id="GO:0003700">
    <property type="term" value="F:DNA-binding transcription factor activity"/>
    <property type="evidence" value="ECO:0007669"/>
    <property type="project" value="InterPro"/>
</dbReference>
<name>A0A835N9Q6_9ROSI</name>
<feature type="domain" description="Ethylene insensitive 3-like DNA-binding" evidence="6">
    <location>
        <begin position="132"/>
        <end position="158"/>
    </location>
</feature>
<keyword evidence="8" id="KW-1185">Reference proteome</keyword>
<evidence type="ECO:0000256" key="1">
    <source>
        <dbReference type="ARBA" id="ARBA00004123"/>
    </source>
</evidence>
<evidence type="ECO:0000259" key="6">
    <source>
        <dbReference type="Pfam" id="PF04873"/>
    </source>
</evidence>
<gene>
    <name evidence="7" type="ORF">SADUNF_Sadunf01G0012200</name>
</gene>
<evidence type="ECO:0000313" key="8">
    <source>
        <dbReference type="Proteomes" id="UP000657918"/>
    </source>
</evidence>